<evidence type="ECO:0000256" key="14">
    <source>
        <dbReference type="PROSITE-ProRule" id="PRU00175"/>
    </source>
</evidence>
<comment type="pathway">
    <text evidence="3">Protein modification; protein ubiquitination.</text>
</comment>
<keyword evidence="9" id="KW-0833">Ubl conjugation pathway</keyword>
<evidence type="ECO:0000313" key="17">
    <source>
        <dbReference type="EMBL" id="KAL2340883.1"/>
    </source>
</evidence>
<keyword evidence="18" id="KW-1185">Reference proteome</keyword>
<evidence type="ECO:0000256" key="2">
    <source>
        <dbReference type="ARBA" id="ARBA00004167"/>
    </source>
</evidence>
<evidence type="ECO:0000256" key="12">
    <source>
        <dbReference type="ARBA" id="ARBA00023136"/>
    </source>
</evidence>
<name>A0ABD1MYK1_9FABA</name>
<evidence type="ECO:0000256" key="11">
    <source>
        <dbReference type="ARBA" id="ARBA00022989"/>
    </source>
</evidence>
<dbReference type="InterPro" id="IPR001841">
    <property type="entry name" value="Znf_RING"/>
</dbReference>
<evidence type="ECO:0000256" key="9">
    <source>
        <dbReference type="ARBA" id="ARBA00022786"/>
    </source>
</evidence>
<evidence type="ECO:0000256" key="7">
    <source>
        <dbReference type="ARBA" id="ARBA00022723"/>
    </source>
</evidence>
<keyword evidence="8 14" id="KW-0863">Zinc-finger</keyword>
<evidence type="ECO:0000256" key="4">
    <source>
        <dbReference type="ARBA" id="ARBA00012483"/>
    </source>
</evidence>
<dbReference type="Gene3D" id="3.30.40.10">
    <property type="entry name" value="Zinc/RING finger domain, C3HC4 (zinc finger)"/>
    <property type="match status" value="1"/>
</dbReference>
<feature type="transmembrane region" description="Helical" evidence="15">
    <location>
        <begin position="6"/>
        <end position="29"/>
    </location>
</feature>
<evidence type="ECO:0000259" key="16">
    <source>
        <dbReference type="PROSITE" id="PS50089"/>
    </source>
</evidence>
<accession>A0ABD1MYK1</accession>
<dbReference type="FunFam" id="3.30.40.10:FF:000982">
    <property type="entry name" value="RING-H2 finger protein ATL2K"/>
    <property type="match status" value="1"/>
</dbReference>
<evidence type="ECO:0000256" key="13">
    <source>
        <dbReference type="ARBA" id="ARBA00024209"/>
    </source>
</evidence>
<comment type="subcellular location">
    <subcellularLocation>
        <location evidence="2">Membrane</location>
        <topology evidence="2">Single-pass membrane protein</topology>
    </subcellularLocation>
</comment>
<dbReference type="PANTHER" id="PTHR45768:SF13">
    <property type="entry name" value="TRANSCRIPTION FACTOR C2H2 FAMILY-RELATED"/>
    <property type="match status" value="1"/>
</dbReference>
<dbReference type="SMART" id="SM00184">
    <property type="entry name" value="RING"/>
    <property type="match status" value="1"/>
</dbReference>
<keyword evidence="7" id="KW-0479">Metal-binding</keyword>
<dbReference type="GO" id="GO:0008270">
    <property type="term" value="F:zinc ion binding"/>
    <property type="evidence" value="ECO:0007669"/>
    <property type="project" value="UniProtKB-KW"/>
</dbReference>
<comment type="similarity">
    <text evidence="13">Belongs to the RING-type zinc finger family. ATL subfamily.</text>
</comment>
<keyword evidence="12 15" id="KW-0472">Membrane</keyword>
<dbReference type="EMBL" id="JBGMDY010000003">
    <property type="protein sequence ID" value="KAL2340883.1"/>
    <property type="molecule type" value="Genomic_DNA"/>
</dbReference>
<dbReference type="InterPro" id="IPR013083">
    <property type="entry name" value="Znf_RING/FYVE/PHD"/>
</dbReference>
<gene>
    <name evidence="17" type="ORF">Fmac_008823</name>
</gene>
<evidence type="ECO:0000256" key="5">
    <source>
        <dbReference type="ARBA" id="ARBA00022679"/>
    </source>
</evidence>
<evidence type="ECO:0000256" key="6">
    <source>
        <dbReference type="ARBA" id="ARBA00022692"/>
    </source>
</evidence>
<proteinExistence type="inferred from homology"/>
<dbReference type="Pfam" id="PF13639">
    <property type="entry name" value="zf-RING_2"/>
    <property type="match status" value="1"/>
</dbReference>
<evidence type="ECO:0000256" key="1">
    <source>
        <dbReference type="ARBA" id="ARBA00000900"/>
    </source>
</evidence>
<dbReference type="AlphaFoldDB" id="A0ABD1MYK1"/>
<evidence type="ECO:0000313" key="18">
    <source>
        <dbReference type="Proteomes" id="UP001603857"/>
    </source>
</evidence>
<keyword evidence="6 15" id="KW-0812">Transmembrane</keyword>
<keyword evidence="11 15" id="KW-1133">Transmembrane helix</keyword>
<keyword evidence="10" id="KW-0862">Zinc</keyword>
<dbReference type="PANTHER" id="PTHR45768">
    <property type="entry name" value="E3 UBIQUITIN-PROTEIN LIGASE RNF13-LIKE"/>
    <property type="match status" value="1"/>
</dbReference>
<dbReference type="GO" id="GO:0061630">
    <property type="term" value="F:ubiquitin protein ligase activity"/>
    <property type="evidence" value="ECO:0007669"/>
    <property type="project" value="UniProtKB-EC"/>
</dbReference>
<evidence type="ECO:0000256" key="10">
    <source>
        <dbReference type="ARBA" id="ARBA00022833"/>
    </source>
</evidence>
<evidence type="ECO:0000256" key="8">
    <source>
        <dbReference type="ARBA" id="ARBA00022771"/>
    </source>
</evidence>
<reference evidence="17 18" key="1">
    <citation type="submission" date="2024-08" db="EMBL/GenBank/DDBJ databases">
        <title>Insights into the chromosomal genome structure of Flemingia macrophylla.</title>
        <authorList>
            <person name="Ding Y."/>
            <person name="Zhao Y."/>
            <person name="Bi W."/>
            <person name="Wu M."/>
            <person name="Zhao G."/>
            <person name="Gong Y."/>
            <person name="Li W."/>
            <person name="Zhang P."/>
        </authorList>
    </citation>
    <scope>NUCLEOTIDE SEQUENCE [LARGE SCALE GENOMIC DNA]</scope>
    <source>
        <strain evidence="17">DYQJB</strain>
        <tissue evidence="17">Leaf</tissue>
    </source>
</reference>
<comment type="caution">
    <text evidence="17">The sequence shown here is derived from an EMBL/GenBank/DDBJ whole genome shotgun (WGS) entry which is preliminary data.</text>
</comment>
<evidence type="ECO:0000256" key="15">
    <source>
        <dbReference type="SAM" id="Phobius"/>
    </source>
</evidence>
<dbReference type="SUPFAM" id="SSF57850">
    <property type="entry name" value="RING/U-box"/>
    <property type="match status" value="1"/>
</dbReference>
<comment type="catalytic activity">
    <reaction evidence="1">
        <text>S-ubiquitinyl-[E2 ubiquitin-conjugating enzyme]-L-cysteine + [acceptor protein]-L-lysine = [E2 ubiquitin-conjugating enzyme]-L-cysteine + N(6)-ubiquitinyl-[acceptor protein]-L-lysine.</text>
        <dbReference type="EC" id="2.3.2.27"/>
    </reaction>
</comment>
<dbReference type="Proteomes" id="UP001603857">
    <property type="component" value="Unassembled WGS sequence"/>
</dbReference>
<keyword evidence="5" id="KW-0808">Transferase</keyword>
<dbReference type="EC" id="2.3.2.27" evidence="4"/>
<organism evidence="17 18">
    <name type="scientific">Flemingia macrophylla</name>
    <dbReference type="NCBI Taxonomy" id="520843"/>
    <lineage>
        <taxon>Eukaryota</taxon>
        <taxon>Viridiplantae</taxon>
        <taxon>Streptophyta</taxon>
        <taxon>Embryophyta</taxon>
        <taxon>Tracheophyta</taxon>
        <taxon>Spermatophyta</taxon>
        <taxon>Magnoliopsida</taxon>
        <taxon>eudicotyledons</taxon>
        <taxon>Gunneridae</taxon>
        <taxon>Pentapetalae</taxon>
        <taxon>rosids</taxon>
        <taxon>fabids</taxon>
        <taxon>Fabales</taxon>
        <taxon>Fabaceae</taxon>
        <taxon>Papilionoideae</taxon>
        <taxon>50 kb inversion clade</taxon>
        <taxon>NPAAA clade</taxon>
        <taxon>indigoferoid/millettioid clade</taxon>
        <taxon>Phaseoleae</taxon>
        <taxon>Flemingia</taxon>
    </lineage>
</organism>
<evidence type="ECO:0000256" key="3">
    <source>
        <dbReference type="ARBA" id="ARBA00004906"/>
    </source>
</evidence>
<dbReference type="PROSITE" id="PS50089">
    <property type="entry name" value="ZF_RING_2"/>
    <property type="match status" value="1"/>
</dbReference>
<protein>
    <recommendedName>
        <fullName evidence="4">RING-type E3 ubiquitin transferase</fullName>
        <ecNumber evidence="4">2.3.2.27</ecNumber>
    </recommendedName>
</protein>
<dbReference type="GO" id="GO:0016020">
    <property type="term" value="C:membrane"/>
    <property type="evidence" value="ECO:0007669"/>
    <property type="project" value="UniProtKB-SubCell"/>
</dbReference>
<feature type="domain" description="RING-type" evidence="16">
    <location>
        <begin position="79"/>
        <end position="121"/>
    </location>
</feature>
<sequence length="143" mass="16013">MEIVISLIILFVGISILVVIHVCVVGRAFRGGNNHDDNQGTQGQNNNNSDIKRMFGDDNVVKNLPCFDYEEEAESLVDCAVCLENFKVGDVCRLLPNCSHSFHMHCIDTWILQAPICPICRTWVHSPLMEQNVVSENVEIEAV</sequence>